<organism evidence="3 4">
    <name type="scientific">Stylonychia lemnae</name>
    <name type="common">Ciliate</name>
    <dbReference type="NCBI Taxonomy" id="5949"/>
    <lineage>
        <taxon>Eukaryota</taxon>
        <taxon>Sar</taxon>
        <taxon>Alveolata</taxon>
        <taxon>Ciliophora</taxon>
        <taxon>Intramacronucleata</taxon>
        <taxon>Spirotrichea</taxon>
        <taxon>Stichotrichia</taxon>
        <taxon>Sporadotrichida</taxon>
        <taxon>Oxytrichidae</taxon>
        <taxon>Stylonychinae</taxon>
        <taxon>Stylonychia</taxon>
    </lineage>
</organism>
<gene>
    <name evidence="3" type="primary">Contig10407.g11095</name>
    <name evidence="3" type="ORF">STYLEM_21032</name>
</gene>
<feature type="region of interest" description="Disordered" evidence="2">
    <location>
        <begin position="265"/>
        <end position="295"/>
    </location>
</feature>
<dbReference type="InParanoid" id="A0A078BCF9"/>
<evidence type="ECO:0000256" key="2">
    <source>
        <dbReference type="SAM" id="MobiDB-lite"/>
    </source>
</evidence>
<feature type="compositionally biased region" description="Low complexity" evidence="2">
    <location>
        <begin position="265"/>
        <end position="285"/>
    </location>
</feature>
<proteinExistence type="predicted"/>
<dbReference type="AlphaFoldDB" id="A0A078BCF9"/>
<accession>A0A078BCF9</accession>
<keyword evidence="1" id="KW-0175">Coiled coil</keyword>
<feature type="coiled-coil region" evidence="1">
    <location>
        <begin position="156"/>
        <end position="228"/>
    </location>
</feature>
<name>A0A078BCF9_STYLE</name>
<dbReference type="OrthoDB" id="10666668at2759"/>
<evidence type="ECO:0000256" key="1">
    <source>
        <dbReference type="SAM" id="Coils"/>
    </source>
</evidence>
<reference evidence="3 4" key="1">
    <citation type="submission" date="2014-06" db="EMBL/GenBank/DDBJ databases">
        <authorList>
            <person name="Swart Estienne"/>
        </authorList>
    </citation>
    <scope>NUCLEOTIDE SEQUENCE [LARGE SCALE GENOMIC DNA]</scope>
    <source>
        <strain evidence="3 4">130c</strain>
    </source>
</reference>
<sequence>MHSRKPSTKHLILNMEEEDDLLQENENVCLLQGSEIQCSTSRLEQRQDAIIRELEYEIKELRAINEGVRDQVRTRDHEIARLQIEKQQMLEEKQLLKDQITLISNKAKESMNFAANMAMVSESLQAKLAERTQKEQLTFQEFDKLINQYQKATEYIVDARIQVESLNIQVKSLENQLTEEQDKNLILTIEINRLIADRNNNKKKDEEIESFKREVTSLNVELSLAKHQCNNLKSKTQDQEDRMKQQQMYYTNLLEHHEITNLQQQNQVQQLQQQQQQHQQQQDTQSSRNPNNLSRNIMLSGNLVTESFGSTTFHDEIFV</sequence>
<dbReference type="EMBL" id="CCKQ01019838">
    <property type="protein sequence ID" value="CDW91871.1"/>
    <property type="molecule type" value="Genomic_DNA"/>
</dbReference>
<feature type="coiled-coil region" evidence="1">
    <location>
        <begin position="51"/>
        <end position="106"/>
    </location>
</feature>
<feature type="compositionally biased region" description="Polar residues" evidence="2">
    <location>
        <begin position="286"/>
        <end position="295"/>
    </location>
</feature>
<dbReference type="Proteomes" id="UP000039865">
    <property type="component" value="Unassembled WGS sequence"/>
</dbReference>
<evidence type="ECO:0000313" key="4">
    <source>
        <dbReference type="Proteomes" id="UP000039865"/>
    </source>
</evidence>
<evidence type="ECO:0000313" key="3">
    <source>
        <dbReference type="EMBL" id="CDW91871.1"/>
    </source>
</evidence>
<keyword evidence="4" id="KW-1185">Reference proteome</keyword>
<protein>
    <submittedName>
        <fullName evidence="3">Uncharacterized protein</fullName>
    </submittedName>
</protein>